<evidence type="ECO:0000313" key="2">
    <source>
        <dbReference type="EMBL" id="CAI3992644.1"/>
    </source>
</evidence>
<dbReference type="EMBL" id="CAMXCT010001737">
    <property type="protein sequence ID" value="CAI3992644.1"/>
    <property type="molecule type" value="Genomic_DNA"/>
</dbReference>
<reference evidence="3 4" key="2">
    <citation type="submission" date="2024-05" db="EMBL/GenBank/DDBJ databases">
        <authorList>
            <person name="Chen Y."/>
            <person name="Shah S."/>
            <person name="Dougan E. K."/>
            <person name="Thang M."/>
            <person name="Chan C."/>
        </authorList>
    </citation>
    <scope>NUCLEOTIDE SEQUENCE [LARGE SCALE GENOMIC DNA]</scope>
</reference>
<evidence type="ECO:0000256" key="1">
    <source>
        <dbReference type="SAM" id="MobiDB-lite"/>
    </source>
</evidence>
<accession>A0A9P1FWX1</accession>
<organism evidence="2">
    <name type="scientific">Cladocopium goreaui</name>
    <dbReference type="NCBI Taxonomy" id="2562237"/>
    <lineage>
        <taxon>Eukaryota</taxon>
        <taxon>Sar</taxon>
        <taxon>Alveolata</taxon>
        <taxon>Dinophyceae</taxon>
        <taxon>Suessiales</taxon>
        <taxon>Symbiodiniaceae</taxon>
        <taxon>Cladocopium</taxon>
    </lineage>
</organism>
<keyword evidence="4" id="KW-1185">Reference proteome</keyword>
<protein>
    <submittedName>
        <fullName evidence="2">Uncharacterized protein</fullName>
    </submittedName>
</protein>
<sequence length="337" mass="37767">MPSLKRPASALPPTSMKRPSGSIKDVVSELQNGMQEEDENEQVEVRDKQKAQKFHKMLSSGSLPDHIVHMYQVESKKSKEGARAYQTKLINQLFSKTSDGTYRLMTDKHEFQEYRQVFQRTVAKDTTEAIPRTLMLAKNFHGNEVLLKKAIDNGEVVAKTDTDSNIEYLQFRKLKKEIARGNEEGERVEGTKKVSKEQAHAMADVMSKLKWKFQLTKASAGSGQDPKADEKLMNENGGIPQNIKKLATKAKDACERLLRDGSKLIAQADLQGLVKEGYKTLSTHIQNLNNFLMFDDLPSDASVNKASLENFIGHIAQDVEKFNGEIQAAKARAKAKS</sequence>
<reference evidence="2" key="1">
    <citation type="submission" date="2022-10" db="EMBL/GenBank/DDBJ databases">
        <authorList>
            <person name="Chen Y."/>
            <person name="Dougan E. K."/>
            <person name="Chan C."/>
            <person name="Rhodes N."/>
            <person name="Thang M."/>
        </authorList>
    </citation>
    <scope>NUCLEOTIDE SEQUENCE</scope>
</reference>
<dbReference type="AlphaFoldDB" id="A0A9P1FWX1"/>
<feature type="region of interest" description="Disordered" evidence="1">
    <location>
        <begin position="1"/>
        <end position="24"/>
    </location>
</feature>
<evidence type="ECO:0000313" key="4">
    <source>
        <dbReference type="Proteomes" id="UP001152797"/>
    </source>
</evidence>
<comment type="caution">
    <text evidence="2">The sequence shown here is derived from an EMBL/GenBank/DDBJ whole genome shotgun (WGS) entry which is preliminary data.</text>
</comment>
<evidence type="ECO:0000313" key="3">
    <source>
        <dbReference type="EMBL" id="CAL4779956.1"/>
    </source>
</evidence>
<dbReference type="EMBL" id="CAMXCT030001737">
    <property type="protein sequence ID" value="CAL4779956.1"/>
    <property type="molecule type" value="Genomic_DNA"/>
</dbReference>
<name>A0A9P1FWX1_9DINO</name>
<gene>
    <name evidence="2" type="ORF">C1SCF055_LOCUS19458</name>
</gene>
<dbReference type="Proteomes" id="UP001152797">
    <property type="component" value="Unassembled WGS sequence"/>
</dbReference>
<proteinExistence type="predicted"/>
<dbReference type="EMBL" id="CAMXCT020001737">
    <property type="protein sequence ID" value="CAL1146019.1"/>
    <property type="molecule type" value="Genomic_DNA"/>
</dbReference>